<dbReference type="CDD" id="cd15801">
    <property type="entry name" value="PMEI-like_1"/>
    <property type="match status" value="1"/>
</dbReference>
<feature type="domain" description="Pectinesterase inhibitor" evidence="3">
    <location>
        <begin position="34"/>
        <end position="181"/>
    </location>
</feature>
<dbReference type="FunFam" id="1.20.140.40:FF:000007">
    <property type="entry name" value="Pectinesterase inhibitor"/>
    <property type="match status" value="1"/>
</dbReference>
<dbReference type="GO" id="GO:0009505">
    <property type="term" value="C:plant-type cell wall"/>
    <property type="evidence" value="ECO:0000318"/>
    <property type="project" value="GO_Central"/>
</dbReference>
<proteinExistence type="evidence at transcript level"/>
<dbReference type="Gramene" id="HORVU.MOREX.r3.5HG0528630.1">
    <property type="protein sequence ID" value="HORVU.MOREX.r3.5HG0528630.1.CDS1"/>
    <property type="gene ID" value="HORVU.MOREX.r3.5HG0528630"/>
</dbReference>
<dbReference type="InterPro" id="IPR006501">
    <property type="entry name" value="Pectinesterase_inhib_dom"/>
</dbReference>
<dbReference type="PANTHER" id="PTHR31080">
    <property type="entry name" value="PECTINESTERASE INHIBITOR-LIKE"/>
    <property type="match status" value="1"/>
</dbReference>
<gene>
    <name evidence="5" type="primary">LOC123399323</name>
</gene>
<dbReference type="GeneID" id="123399323"/>
<protein>
    <submittedName>
        <fullName evidence="4">Predicted protein</fullName>
    </submittedName>
</protein>
<dbReference type="GO" id="GO:0009827">
    <property type="term" value="P:plant-type cell wall modification"/>
    <property type="evidence" value="ECO:0000318"/>
    <property type="project" value="GO_Central"/>
</dbReference>
<dbReference type="Gene3D" id="1.20.140.40">
    <property type="entry name" value="Invertase/pectin methylesterase inhibitor family protein"/>
    <property type="match status" value="1"/>
</dbReference>
<evidence type="ECO:0000313" key="5">
    <source>
        <dbReference type="EnsemblPlants" id="HORVU.MOREX.r3.5HG0528630.1.CDS1"/>
    </source>
</evidence>
<accession>F2EHE7</accession>
<reference evidence="6" key="2">
    <citation type="journal article" date="2012" name="Nature">
        <title>A physical, genetic and functional sequence assembly of the barley genome.</title>
        <authorList>
            <consortium name="The International Barley Genome Sequencing Consortium"/>
            <person name="Mayer K.F."/>
            <person name="Waugh R."/>
            <person name="Brown J.W."/>
            <person name="Schulman A."/>
            <person name="Langridge P."/>
            <person name="Platzer M."/>
            <person name="Fincher G.B."/>
            <person name="Muehlbauer G.J."/>
            <person name="Sato K."/>
            <person name="Close T.J."/>
            <person name="Wise R.P."/>
            <person name="Stein N."/>
        </authorList>
    </citation>
    <scope>NUCLEOTIDE SEQUENCE [LARGE SCALE GENOMIC DNA]</scope>
    <source>
        <strain evidence="6">cv. Morex</strain>
    </source>
</reference>
<dbReference type="Proteomes" id="UP000011116">
    <property type="component" value="Chromosome 5H"/>
</dbReference>
<dbReference type="SUPFAM" id="SSF101148">
    <property type="entry name" value="Plant invertase/pectin methylesterase inhibitor"/>
    <property type="match status" value="1"/>
</dbReference>
<dbReference type="AlphaFoldDB" id="F2EHE7"/>
<dbReference type="InterPro" id="IPR051955">
    <property type="entry name" value="PME_Inhibitor"/>
</dbReference>
<organism evidence="4">
    <name type="scientific">Hordeum vulgare subsp. vulgare</name>
    <name type="common">Domesticated barley</name>
    <dbReference type="NCBI Taxonomy" id="112509"/>
    <lineage>
        <taxon>Eukaryota</taxon>
        <taxon>Viridiplantae</taxon>
        <taxon>Streptophyta</taxon>
        <taxon>Embryophyta</taxon>
        <taxon>Tracheophyta</taxon>
        <taxon>Spermatophyta</taxon>
        <taxon>Magnoliopsida</taxon>
        <taxon>Liliopsida</taxon>
        <taxon>Poales</taxon>
        <taxon>Poaceae</taxon>
        <taxon>BOP clade</taxon>
        <taxon>Pooideae</taxon>
        <taxon>Triticodae</taxon>
        <taxon>Triticeae</taxon>
        <taxon>Hordeinae</taxon>
        <taxon>Hordeum</taxon>
    </lineage>
</organism>
<reference evidence="5" key="4">
    <citation type="submission" date="2022-01" db="UniProtKB">
        <authorList>
            <consortium name="EnsemblPlants"/>
        </authorList>
    </citation>
    <scope>IDENTIFICATION</scope>
    <source>
        <strain evidence="5">subsp. vulgare</strain>
    </source>
</reference>
<sequence>MATRRSNTSGSHVPSFLFLALLFLASLLVAGAKGPVVDVKASCAKTDAPIFCTATLSAEPDSKTADARGLAEIAIKACARLGSTVGSYARRELDLVKDNPTWQCLDECAEDIEDALSHIDDAEGGIDDAKFDQVRQYLDLSEEDTWSCDESCRETPPSPVRTELLRKNQEFEKMMNVTRKLIKLVDVGAKPAPKPAILP</sequence>
<dbReference type="RefSeq" id="XP_044949672.1">
    <property type="nucleotide sequence ID" value="XM_045093737.1"/>
</dbReference>
<evidence type="ECO:0000256" key="1">
    <source>
        <dbReference type="ARBA" id="ARBA00022729"/>
    </source>
</evidence>
<dbReference type="GO" id="GO:0004857">
    <property type="term" value="F:enzyme inhibitor activity"/>
    <property type="evidence" value="ECO:0000318"/>
    <property type="project" value="GO_Central"/>
</dbReference>
<keyword evidence="6" id="KW-1185">Reference proteome</keyword>
<dbReference type="KEGG" id="hvg:123399323"/>
<feature type="signal peptide" evidence="2">
    <location>
        <begin position="1"/>
        <end position="32"/>
    </location>
</feature>
<dbReference type="OrthoDB" id="636954at2759"/>
<dbReference type="Gramene" id="HORVU.MOREX.r2.5HG0439720.1">
    <property type="protein sequence ID" value="HORVU.MOREX.r2.5HG0439720.1.CDS.1"/>
    <property type="gene ID" value="HORVU.MOREX.r2.5HG0439720"/>
</dbReference>
<dbReference type="PANTHER" id="PTHR31080:SF69">
    <property type="entry name" value="OS03G0830600 PROTEIN"/>
    <property type="match status" value="1"/>
</dbReference>
<evidence type="ECO:0000313" key="4">
    <source>
        <dbReference type="EMBL" id="BAK06769.1"/>
    </source>
</evidence>
<reference evidence="4" key="1">
    <citation type="journal article" date="2011" name="Plant Physiol.">
        <title>Comprehensive sequence analysis of 24,783 barley full-length cDNAs derived from 12 clone libraries.</title>
        <authorList>
            <person name="Matsumoto T."/>
            <person name="Tanaka T."/>
            <person name="Sakai H."/>
            <person name="Amano N."/>
            <person name="Kanamori H."/>
            <person name="Kurita K."/>
            <person name="Kikuta A."/>
            <person name="Kamiya K."/>
            <person name="Yamamoto M."/>
            <person name="Ikawa H."/>
            <person name="Fujii N."/>
            <person name="Hori K."/>
            <person name="Itoh T."/>
            <person name="Sato K."/>
        </authorList>
    </citation>
    <scope>NUCLEOTIDE SEQUENCE</scope>
    <source>
        <tissue evidence="4">Flower</tissue>
    </source>
</reference>
<evidence type="ECO:0000256" key="2">
    <source>
        <dbReference type="SAM" id="SignalP"/>
    </source>
</evidence>
<evidence type="ECO:0000313" key="6">
    <source>
        <dbReference type="Proteomes" id="UP000011116"/>
    </source>
</evidence>
<feature type="chain" id="PRO_5044730885" evidence="2">
    <location>
        <begin position="33"/>
        <end position="199"/>
    </location>
</feature>
<dbReference type="EnsemblPlants" id="HORVU.MOREX.r3.5HG0528630.1">
    <property type="protein sequence ID" value="HORVU.MOREX.r3.5HG0528630.1.CDS1"/>
    <property type="gene ID" value="HORVU.MOREX.r3.5HG0528630"/>
</dbReference>
<dbReference type="SMR" id="F2EHE7"/>
<dbReference type="InterPro" id="IPR035513">
    <property type="entry name" value="Invertase/methylesterase_inhib"/>
</dbReference>
<dbReference type="EMBL" id="AK375574">
    <property type="protein sequence ID" value="BAK06769.1"/>
    <property type="molecule type" value="mRNA"/>
</dbReference>
<dbReference type="NCBIfam" id="TIGR01614">
    <property type="entry name" value="PME_inhib"/>
    <property type="match status" value="1"/>
</dbReference>
<dbReference type="Pfam" id="PF04043">
    <property type="entry name" value="PMEI"/>
    <property type="match status" value="1"/>
</dbReference>
<reference evidence="5" key="3">
    <citation type="submission" date="2020-10" db="EMBL/GenBank/DDBJ databases">
        <authorList>
            <person name="Scholz U."/>
            <person name="Mascher M."/>
            <person name="Fiebig A."/>
        </authorList>
    </citation>
    <scope>NUCLEOTIDE SEQUENCE [LARGE SCALE GENOMIC DNA]</scope>
    <source>
        <strain evidence="5">cv. Morex</strain>
    </source>
</reference>
<name>F2EHE7_HORVV</name>
<dbReference type="SMART" id="SM00856">
    <property type="entry name" value="PMEI"/>
    <property type="match status" value="1"/>
</dbReference>
<evidence type="ECO:0000259" key="3">
    <source>
        <dbReference type="SMART" id="SM00856"/>
    </source>
</evidence>
<keyword evidence="1 2" id="KW-0732">Signal</keyword>